<dbReference type="InterPro" id="IPR002471">
    <property type="entry name" value="Pept_S9_AS"/>
</dbReference>
<evidence type="ECO:0000256" key="2">
    <source>
        <dbReference type="SAM" id="MobiDB-lite"/>
    </source>
</evidence>
<sequence>MGHPFGGTVVILSCCPGVLRGPRPVCNQPMVSWTRLLVLLGVGLAVVGLTTVSAQEGVVGSWTGTLDAGTAELRIVFHIERGSDGSTATMDSPDQGATGIPVSDVTVVGDSVTLAVDRIAGAYEGVLVEDSAKIKGTWTQAGQSFPLTLTPADKADTAPPPRPQHPEPPSPYAADSVTVRNESAGLTLDGTLTRPDGDGPHPAVVLVSGSGPQDRNSEVANHRLFHVLADHLTRQGIAVLRYDERGVGASEGTFEGATSEDFAGDAAAAVRFLKGRPGIDSEAVGLLGMSEGGLVAPMVHTRFEPVDFLVLMAGPSVPGHEILVEQGARMASAQGASPSAVDTIRSMQQQIMSAVRTASDSAEVANQVRSMLNTRGLPDAQIQSQIEQMTSPWFRFFVRYDPAPTLRQVDVPVLALYGSKDLQVPPEQNAPPMRAALRSSPSDDVTVRVLDGLNHLFQPAETGLPTEYAQIETTMAPRALEAVAAWIRARTAVN</sequence>
<dbReference type="AlphaFoldDB" id="D5HCU9"/>
<dbReference type="SUPFAM" id="SSF53474">
    <property type="entry name" value="alpha/beta-Hydrolases"/>
    <property type="match status" value="1"/>
</dbReference>
<evidence type="ECO:0000256" key="1">
    <source>
        <dbReference type="ARBA" id="ARBA00022801"/>
    </source>
</evidence>
<protein>
    <recommendedName>
        <fullName evidence="3">Xaa-Pro dipeptidyl-peptidase-like domain-containing protein</fullName>
    </recommendedName>
</protein>
<organism evidence="4 5">
    <name type="scientific">Salinibacter ruber (strain M8)</name>
    <dbReference type="NCBI Taxonomy" id="761659"/>
    <lineage>
        <taxon>Bacteria</taxon>
        <taxon>Pseudomonadati</taxon>
        <taxon>Rhodothermota</taxon>
        <taxon>Rhodothermia</taxon>
        <taxon>Rhodothermales</taxon>
        <taxon>Salinibacteraceae</taxon>
        <taxon>Salinibacter</taxon>
    </lineage>
</organism>
<dbReference type="InterPro" id="IPR029058">
    <property type="entry name" value="AB_hydrolase_fold"/>
</dbReference>
<dbReference type="PROSITE" id="PS00708">
    <property type="entry name" value="PRO_ENDOPEP_SER"/>
    <property type="match status" value="1"/>
</dbReference>
<name>D5HCU9_SALRM</name>
<dbReference type="PATRIC" id="fig|761659.10.peg.3199"/>
<dbReference type="InterPro" id="IPR053145">
    <property type="entry name" value="AB_hydrolase_Est10"/>
</dbReference>
<dbReference type="PANTHER" id="PTHR43265">
    <property type="entry name" value="ESTERASE ESTD"/>
    <property type="match status" value="1"/>
</dbReference>
<evidence type="ECO:0000313" key="4">
    <source>
        <dbReference type="EMBL" id="CBH25854.1"/>
    </source>
</evidence>
<dbReference type="KEGG" id="srm:SRM_02933"/>
<dbReference type="InterPro" id="IPR000383">
    <property type="entry name" value="Xaa-Pro-like_dom"/>
</dbReference>
<dbReference type="GO" id="GO:0052689">
    <property type="term" value="F:carboxylic ester hydrolase activity"/>
    <property type="evidence" value="ECO:0007669"/>
    <property type="project" value="TreeGrafter"/>
</dbReference>
<accession>D5HCU9</accession>
<dbReference type="GO" id="GO:0006508">
    <property type="term" value="P:proteolysis"/>
    <property type="evidence" value="ECO:0007669"/>
    <property type="project" value="InterPro"/>
</dbReference>
<feature type="compositionally biased region" description="Pro residues" evidence="2">
    <location>
        <begin position="158"/>
        <end position="171"/>
    </location>
</feature>
<dbReference type="Proteomes" id="UP000000933">
    <property type="component" value="Chromosome"/>
</dbReference>
<gene>
    <name evidence="4" type="ordered locus">SRM_02933</name>
</gene>
<feature type="domain" description="Xaa-Pro dipeptidyl-peptidase-like" evidence="3">
    <location>
        <begin position="186"/>
        <end position="424"/>
    </location>
</feature>
<evidence type="ECO:0000259" key="3">
    <source>
        <dbReference type="Pfam" id="PF02129"/>
    </source>
</evidence>
<proteinExistence type="predicted"/>
<evidence type="ECO:0000313" key="5">
    <source>
        <dbReference type="Proteomes" id="UP000000933"/>
    </source>
</evidence>
<dbReference type="Gene3D" id="3.40.50.1820">
    <property type="entry name" value="alpha/beta hydrolase"/>
    <property type="match status" value="1"/>
</dbReference>
<dbReference type="GO" id="GO:0004252">
    <property type="term" value="F:serine-type endopeptidase activity"/>
    <property type="evidence" value="ECO:0007669"/>
    <property type="project" value="InterPro"/>
</dbReference>
<reference evidence="4 5" key="1">
    <citation type="journal article" date="2010" name="ISME J.">
        <title>Fine-scale evolution: genomic, phenotypic and ecological differentiation in two coexisting Salinibacter ruber strains.</title>
        <authorList>
            <person name="Pena A."/>
            <person name="Teeling H."/>
            <person name="Huerta-Cepas J."/>
            <person name="Santos F."/>
            <person name="Yarza P."/>
            <person name="Brito-Echeverria J."/>
            <person name="Lucio M."/>
            <person name="Schmitt-Kopplin P."/>
            <person name="Meseguer I."/>
            <person name="Schenowitz C."/>
            <person name="Dossat C."/>
            <person name="Barbe V."/>
            <person name="Dopazo J."/>
            <person name="Rossello-Mora R."/>
            <person name="Schuler M."/>
            <person name="Glockner F.O."/>
            <person name="Amann R."/>
            <person name="Gabaldon T."/>
            <person name="Anton J."/>
        </authorList>
    </citation>
    <scope>NUCLEOTIDE SEQUENCE [LARGE SCALE GENOMIC DNA]</scope>
    <source>
        <strain evidence="4 5">M8</strain>
    </source>
</reference>
<feature type="region of interest" description="Disordered" evidence="2">
    <location>
        <begin position="145"/>
        <end position="175"/>
    </location>
</feature>
<dbReference type="Pfam" id="PF02129">
    <property type="entry name" value="Peptidase_S15"/>
    <property type="match status" value="1"/>
</dbReference>
<reference evidence="5" key="2">
    <citation type="submission" date="2010-04" db="EMBL/GenBank/DDBJ databases">
        <title>Genome sequence of Salinibacter ruber M8.</title>
        <authorList>
            <consortium name="Genoscope"/>
        </authorList>
    </citation>
    <scope>NUCLEOTIDE SEQUENCE [LARGE SCALE GENOMIC DNA]</scope>
    <source>
        <strain evidence="5">M8</strain>
    </source>
</reference>
<dbReference type="HOGENOM" id="CLU_033707_2_0_10"/>
<dbReference type="EMBL" id="FP565814">
    <property type="protein sequence ID" value="CBH25854.1"/>
    <property type="molecule type" value="Genomic_DNA"/>
</dbReference>
<keyword evidence="1" id="KW-0378">Hydrolase</keyword>
<dbReference type="PANTHER" id="PTHR43265:SF1">
    <property type="entry name" value="ESTERASE ESTD"/>
    <property type="match status" value="1"/>
</dbReference>